<dbReference type="AlphaFoldDB" id="A0A1E3BN00"/>
<feature type="domain" description="Cellulose-binding Sde182 nucleoside hydrolase-like" evidence="2">
    <location>
        <begin position="29"/>
        <end position="225"/>
    </location>
</feature>
<dbReference type="STRING" id="573508.A0A1E3BN00"/>
<gene>
    <name evidence="3" type="ORF">SI65_03181</name>
</gene>
<reference evidence="3 4" key="1">
    <citation type="journal article" date="2016" name="BMC Genomics">
        <title>Comparative genomic and transcriptomic analyses of the Fuzhuan brick tea-fermentation fungus Aspergillus cristatus.</title>
        <authorList>
            <person name="Ge Y."/>
            <person name="Wang Y."/>
            <person name="Liu Y."/>
            <person name="Tan Y."/>
            <person name="Ren X."/>
            <person name="Zhang X."/>
            <person name="Hyde K.D."/>
            <person name="Liu Y."/>
            <person name="Liu Z."/>
        </authorList>
    </citation>
    <scope>NUCLEOTIDE SEQUENCE [LARGE SCALE GENOMIC DNA]</scope>
    <source>
        <strain evidence="3 4">GZAAS20.1005</strain>
    </source>
</reference>
<dbReference type="Pfam" id="PF07632">
    <property type="entry name" value="Sde182_NH-like"/>
    <property type="match status" value="1"/>
</dbReference>
<dbReference type="InterPro" id="IPR036452">
    <property type="entry name" value="Ribo_hydro-like"/>
</dbReference>
<keyword evidence="1" id="KW-0732">Signal</keyword>
<evidence type="ECO:0000256" key="1">
    <source>
        <dbReference type="SAM" id="SignalP"/>
    </source>
</evidence>
<dbReference type="Proteomes" id="UP000094569">
    <property type="component" value="Unassembled WGS sequence"/>
</dbReference>
<evidence type="ECO:0000259" key="2">
    <source>
        <dbReference type="Pfam" id="PF07632"/>
    </source>
</evidence>
<protein>
    <recommendedName>
        <fullName evidence="2">Cellulose-binding Sde182 nucleoside hydrolase-like domain-containing protein</fullName>
    </recommendedName>
</protein>
<name>A0A1E3BN00_ASPCR</name>
<keyword evidence="4" id="KW-1185">Reference proteome</keyword>
<dbReference type="OrthoDB" id="3592035at2759"/>
<feature type="chain" id="PRO_5009123806" description="Cellulose-binding Sde182 nucleoside hydrolase-like domain-containing protein" evidence="1">
    <location>
        <begin position="22"/>
        <end position="225"/>
    </location>
</feature>
<proteinExistence type="predicted"/>
<sequence>MLPFTLFPILLFLSVIRPTFSTNTTEKLRIFILSDILNEPDDSQSLVRYLLYSNEFQTEGIVATTSTWLPNETHPEAIHEIIRAYGSVVDNLNQHVYGKQALQRNSTLSPGASHLVKALKSSNTTLHLPVWGGTNTLAQALQHISRTHSSTEAKTLRSRLRIYTISDQDDTGPWLRATYPDLFYIASRHAWKAYSLAAWTGMSMTALSPAANDSIVQNAWLGRYI</sequence>
<evidence type="ECO:0000313" key="3">
    <source>
        <dbReference type="EMBL" id="ODM22335.1"/>
    </source>
</evidence>
<dbReference type="EMBL" id="JXNT01000002">
    <property type="protein sequence ID" value="ODM22335.1"/>
    <property type="molecule type" value="Genomic_DNA"/>
</dbReference>
<dbReference type="InterPro" id="IPR011483">
    <property type="entry name" value="Sde182_NH-like"/>
</dbReference>
<organism evidence="3 4">
    <name type="scientific">Aspergillus cristatus</name>
    <name type="common">Chinese Fuzhuan brick tea-fermentation fungus</name>
    <name type="synonym">Eurotium cristatum</name>
    <dbReference type="NCBI Taxonomy" id="573508"/>
    <lineage>
        <taxon>Eukaryota</taxon>
        <taxon>Fungi</taxon>
        <taxon>Dikarya</taxon>
        <taxon>Ascomycota</taxon>
        <taxon>Pezizomycotina</taxon>
        <taxon>Eurotiomycetes</taxon>
        <taxon>Eurotiomycetidae</taxon>
        <taxon>Eurotiales</taxon>
        <taxon>Aspergillaceae</taxon>
        <taxon>Aspergillus</taxon>
        <taxon>Aspergillus subgen. Aspergillus</taxon>
    </lineage>
</organism>
<feature type="signal peptide" evidence="1">
    <location>
        <begin position="1"/>
        <end position="21"/>
    </location>
</feature>
<evidence type="ECO:0000313" key="4">
    <source>
        <dbReference type="Proteomes" id="UP000094569"/>
    </source>
</evidence>
<dbReference type="VEuPathDB" id="FungiDB:SI65_03181"/>
<dbReference type="Gene3D" id="3.90.245.10">
    <property type="entry name" value="Ribonucleoside hydrolase-like"/>
    <property type="match status" value="1"/>
</dbReference>
<dbReference type="GO" id="GO:0016799">
    <property type="term" value="F:hydrolase activity, hydrolyzing N-glycosyl compounds"/>
    <property type="evidence" value="ECO:0007669"/>
    <property type="project" value="InterPro"/>
</dbReference>
<accession>A0A1E3BN00</accession>
<comment type="caution">
    <text evidence="3">The sequence shown here is derived from an EMBL/GenBank/DDBJ whole genome shotgun (WGS) entry which is preliminary data.</text>
</comment>